<feature type="compositionally biased region" description="Polar residues" evidence="1">
    <location>
        <begin position="78"/>
        <end position="96"/>
    </location>
</feature>
<accession>A0AA39MFX0</accession>
<feature type="chain" id="PRO_5041226819" evidence="2">
    <location>
        <begin position="20"/>
        <end position="96"/>
    </location>
</feature>
<proteinExistence type="predicted"/>
<dbReference type="AlphaFoldDB" id="A0AA39MFX0"/>
<comment type="caution">
    <text evidence="3">The sequence shown here is derived from an EMBL/GenBank/DDBJ whole genome shotgun (WGS) entry which is preliminary data.</text>
</comment>
<gene>
    <name evidence="3" type="ORF">EV421DRAFT_1849848</name>
</gene>
<organism evidence="3 4">
    <name type="scientific">Armillaria borealis</name>
    <dbReference type="NCBI Taxonomy" id="47425"/>
    <lineage>
        <taxon>Eukaryota</taxon>
        <taxon>Fungi</taxon>
        <taxon>Dikarya</taxon>
        <taxon>Basidiomycota</taxon>
        <taxon>Agaricomycotina</taxon>
        <taxon>Agaricomycetes</taxon>
        <taxon>Agaricomycetidae</taxon>
        <taxon>Agaricales</taxon>
        <taxon>Marasmiineae</taxon>
        <taxon>Physalacriaceae</taxon>
        <taxon>Armillaria</taxon>
    </lineage>
</organism>
<feature type="signal peptide" evidence="2">
    <location>
        <begin position="1"/>
        <end position="19"/>
    </location>
</feature>
<protein>
    <submittedName>
        <fullName evidence="3">Uncharacterized protein</fullName>
    </submittedName>
</protein>
<evidence type="ECO:0000313" key="4">
    <source>
        <dbReference type="Proteomes" id="UP001175226"/>
    </source>
</evidence>
<evidence type="ECO:0000256" key="1">
    <source>
        <dbReference type="SAM" id="MobiDB-lite"/>
    </source>
</evidence>
<reference evidence="3" key="1">
    <citation type="submission" date="2023-06" db="EMBL/GenBank/DDBJ databases">
        <authorList>
            <consortium name="Lawrence Berkeley National Laboratory"/>
            <person name="Ahrendt S."/>
            <person name="Sahu N."/>
            <person name="Indic B."/>
            <person name="Wong-Bajracharya J."/>
            <person name="Merenyi Z."/>
            <person name="Ke H.-M."/>
            <person name="Monk M."/>
            <person name="Kocsube S."/>
            <person name="Drula E."/>
            <person name="Lipzen A."/>
            <person name="Balint B."/>
            <person name="Henrissat B."/>
            <person name="Andreopoulos B."/>
            <person name="Martin F.M."/>
            <person name="Harder C.B."/>
            <person name="Rigling D."/>
            <person name="Ford K.L."/>
            <person name="Foster G.D."/>
            <person name="Pangilinan J."/>
            <person name="Papanicolaou A."/>
            <person name="Barry K."/>
            <person name="LaButti K."/>
            <person name="Viragh M."/>
            <person name="Koriabine M."/>
            <person name="Yan M."/>
            <person name="Riley R."/>
            <person name="Champramary S."/>
            <person name="Plett K.L."/>
            <person name="Tsai I.J."/>
            <person name="Slot J."/>
            <person name="Sipos G."/>
            <person name="Plett J."/>
            <person name="Nagy L.G."/>
            <person name="Grigoriev I.V."/>
        </authorList>
    </citation>
    <scope>NUCLEOTIDE SEQUENCE</scope>
    <source>
        <strain evidence="3">FPL87.14</strain>
    </source>
</reference>
<dbReference type="Proteomes" id="UP001175226">
    <property type="component" value="Unassembled WGS sequence"/>
</dbReference>
<evidence type="ECO:0000313" key="3">
    <source>
        <dbReference type="EMBL" id="KAK0432259.1"/>
    </source>
</evidence>
<keyword evidence="2" id="KW-0732">Signal</keyword>
<keyword evidence="4" id="KW-1185">Reference proteome</keyword>
<evidence type="ECO:0000256" key="2">
    <source>
        <dbReference type="SAM" id="SignalP"/>
    </source>
</evidence>
<dbReference type="EMBL" id="JAUEPT010000097">
    <property type="protein sequence ID" value="KAK0432259.1"/>
    <property type="molecule type" value="Genomic_DNA"/>
</dbReference>
<name>A0AA39MFX0_9AGAR</name>
<feature type="region of interest" description="Disordered" evidence="1">
    <location>
        <begin position="76"/>
        <end position="96"/>
    </location>
</feature>
<sequence>MKFSAFVPLLFFAFGMANAGIIIRPRVEVDSAYDNGLKISEARQKDIDSVEPYLNGPDTYWARGVEVRLSPFPAGYSPSGSSFGHFQARQESTLEV</sequence>